<organism evidence="1 2">
    <name type="scientific">Penicillium cosmopolitanum</name>
    <dbReference type="NCBI Taxonomy" id="1131564"/>
    <lineage>
        <taxon>Eukaryota</taxon>
        <taxon>Fungi</taxon>
        <taxon>Dikarya</taxon>
        <taxon>Ascomycota</taxon>
        <taxon>Pezizomycotina</taxon>
        <taxon>Eurotiomycetes</taxon>
        <taxon>Eurotiomycetidae</taxon>
        <taxon>Eurotiales</taxon>
        <taxon>Aspergillaceae</taxon>
        <taxon>Penicillium</taxon>
    </lineage>
</organism>
<reference evidence="1" key="2">
    <citation type="journal article" date="2023" name="IMA Fungus">
        <title>Comparative genomic study of the Penicillium genus elucidates a diverse pangenome and 15 lateral gene transfer events.</title>
        <authorList>
            <person name="Petersen C."/>
            <person name="Sorensen T."/>
            <person name="Nielsen M.R."/>
            <person name="Sondergaard T.E."/>
            <person name="Sorensen J.L."/>
            <person name="Fitzpatrick D.A."/>
            <person name="Frisvad J.C."/>
            <person name="Nielsen K.L."/>
        </authorList>
    </citation>
    <scope>NUCLEOTIDE SEQUENCE</scope>
    <source>
        <strain evidence="1">IBT 29677</strain>
    </source>
</reference>
<evidence type="ECO:0000313" key="2">
    <source>
        <dbReference type="Proteomes" id="UP001147747"/>
    </source>
</evidence>
<dbReference type="RefSeq" id="XP_056483008.1">
    <property type="nucleotide sequence ID" value="XM_056636978.1"/>
</dbReference>
<sequence>MLQVGDQGSDSPTQHTWLVFPFNAIMTGLDRHFRCGGAIVRSVSLPFAKGHRRMKWVSFWYNKVPFRSKDDDTGKEMK</sequence>
<protein>
    <submittedName>
        <fullName evidence="1">Uncharacterized protein</fullName>
    </submittedName>
</protein>
<proteinExistence type="predicted"/>
<evidence type="ECO:0000313" key="1">
    <source>
        <dbReference type="EMBL" id="KAJ5379222.1"/>
    </source>
</evidence>
<accession>A0A9W9SIQ5</accession>
<dbReference type="AlphaFoldDB" id="A0A9W9SIQ5"/>
<name>A0A9W9SIQ5_9EURO</name>
<dbReference type="GeneID" id="81375958"/>
<keyword evidence="2" id="KW-1185">Reference proteome</keyword>
<comment type="caution">
    <text evidence="1">The sequence shown here is derived from an EMBL/GenBank/DDBJ whole genome shotgun (WGS) entry which is preliminary data.</text>
</comment>
<dbReference type="Proteomes" id="UP001147747">
    <property type="component" value="Unassembled WGS sequence"/>
</dbReference>
<gene>
    <name evidence="1" type="ORF">N7509_012341</name>
</gene>
<reference evidence="1" key="1">
    <citation type="submission" date="2022-12" db="EMBL/GenBank/DDBJ databases">
        <authorList>
            <person name="Petersen C."/>
        </authorList>
    </citation>
    <scope>NUCLEOTIDE SEQUENCE</scope>
    <source>
        <strain evidence="1">IBT 29677</strain>
    </source>
</reference>
<dbReference type="EMBL" id="JAPZBU010000011">
    <property type="protein sequence ID" value="KAJ5379222.1"/>
    <property type="molecule type" value="Genomic_DNA"/>
</dbReference>